<dbReference type="EMBL" id="CP000544">
    <property type="protein sequence ID" value="ABM62263.1"/>
    <property type="molecule type" value="Genomic_DNA"/>
</dbReference>
<name>A1WX51_HALHL</name>
<protein>
    <recommendedName>
        <fullName evidence="3">DUF3108 domain-containing protein</fullName>
    </recommendedName>
</protein>
<reference evidence="1 2" key="2">
    <citation type="journal article" date="2013" name="Stand. Genomic Sci.">
        <title>Complete genome sequence of Halorhodospira halophila SL1.</title>
        <authorList>
            <person name="Challacombe J.F."/>
            <person name="Majid S."/>
            <person name="Deole R."/>
            <person name="Brettin T.S."/>
            <person name="Bruce D."/>
            <person name="Delano S.F."/>
            <person name="Detter J.C."/>
            <person name="Gleasner C.D."/>
            <person name="Han C.S."/>
            <person name="Misra M."/>
            <person name="Reitenga K.G."/>
            <person name="Mikhailova N."/>
            <person name="Woyke T."/>
            <person name="Pitluck S."/>
            <person name="Nolan M."/>
            <person name="Land M.L."/>
            <person name="Saunders E."/>
            <person name="Tapia R."/>
            <person name="Lapidus A."/>
            <person name="Ivanova N."/>
            <person name="Hoff W.D."/>
        </authorList>
    </citation>
    <scope>NUCLEOTIDE SEQUENCE [LARGE SCALE GENOMIC DNA]</scope>
    <source>
        <strain evidence="2">DSM 244 / SL1</strain>
    </source>
</reference>
<evidence type="ECO:0000313" key="2">
    <source>
        <dbReference type="Proteomes" id="UP000000647"/>
    </source>
</evidence>
<gene>
    <name evidence="1" type="ordered locus">Hhal_1496</name>
</gene>
<dbReference type="RefSeq" id="WP_011814285.1">
    <property type="nucleotide sequence ID" value="NC_008789.1"/>
</dbReference>
<dbReference type="HOGENOM" id="CLU_1037329_0_0_6"/>
<keyword evidence="2" id="KW-1185">Reference proteome</keyword>
<dbReference type="AlphaFoldDB" id="A1WX51"/>
<dbReference type="KEGG" id="hha:Hhal_1496"/>
<dbReference type="OrthoDB" id="6007799at2"/>
<dbReference type="STRING" id="349124.Hhal_1496"/>
<reference evidence="2" key="1">
    <citation type="submission" date="2006-12" db="EMBL/GenBank/DDBJ databases">
        <title>Complete sequence of Halorhodospira halophila SL1.</title>
        <authorList>
            <consortium name="US DOE Joint Genome Institute"/>
            <person name="Copeland A."/>
            <person name="Lucas S."/>
            <person name="Lapidus A."/>
            <person name="Barry K."/>
            <person name="Detter J.C."/>
            <person name="Glavina del Rio T."/>
            <person name="Hammon N."/>
            <person name="Israni S."/>
            <person name="Dalin E."/>
            <person name="Tice H."/>
            <person name="Pitluck S."/>
            <person name="Saunders E."/>
            <person name="Brettin T."/>
            <person name="Bruce D."/>
            <person name="Han C."/>
            <person name="Tapia R."/>
            <person name="Schmutz J."/>
            <person name="Larimer F."/>
            <person name="Land M."/>
            <person name="Hauser L."/>
            <person name="Kyrpides N."/>
            <person name="Mikhailova N."/>
            <person name="Hoff W."/>
            <person name="Richardson P."/>
        </authorList>
    </citation>
    <scope>NUCLEOTIDE SEQUENCE [LARGE SCALE GENOMIC DNA]</scope>
    <source>
        <strain evidence="2">DSM 244 / SL1</strain>
    </source>
</reference>
<organism evidence="1 2">
    <name type="scientific">Halorhodospira halophila (strain DSM 244 / SL1)</name>
    <name type="common">Ectothiorhodospira halophila (strain DSM 244 / SL1)</name>
    <dbReference type="NCBI Taxonomy" id="349124"/>
    <lineage>
        <taxon>Bacteria</taxon>
        <taxon>Pseudomonadati</taxon>
        <taxon>Pseudomonadota</taxon>
        <taxon>Gammaproteobacteria</taxon>
        <taxon>Chromatiales</taxon>
        <taxon>Ectothiorhodospiraceae</taxon>
        <taxon>Halorhodospira</taxon>
    </lineage>
</organism>
<evidence type="ECO:0008006" key="3">
    <source>
        <dbReference type="Google" id="ProtNLM"/>
    </source>
</evidence>
<proteinExistence type="predicted"/>
<accession>A1WX51</accession>
<dbReference type="Proteomes" id="UP000000647">
    <property type="component" value="Chromosome"/>
</dbReference>
<evidence type="ECO:0000313" key="1">
    <source>
        <dbReference type="EMBL" id="ABM62263.1"/>
    </source>
</evidence>
<sequence>MTHRSSVLPLRPRSAAIALLIGLGPALTAAGELPESGSARYWIQEGGEWRGYETVTWDFEADDTFRLERIREHRQRPAEAEHGGDRRIRRTREISEGNLEGDVARPETYEVRTATVFQPSADYDLETAFDDIEEETTLAARFTDDEAALEEDEIAVPANALDPLTHRWQVMQEALEGTRHTEITHQVVDEEGEISEVVFRVEGRQTVRAHPGTFRTVRLTRQQPGQQRAVRWYMAEGWAGLPVRTVDRRSERHAQRTRLERIEATGDG</sequence>